<dbReference type="EMBL" id="CM047582">
    <property type="protein sequence ID" value="KAI9914733.1"/>
    <property type="molecule type" value="Genomic_DNA"/>
</dbReference>
<organism evidence="1 2">
    <name type="scientific">Peronosclerospora sorghi</name>
    <dbReference type="NCBI Taxonomy" id="230839"/>
    <lineage>
        <taxon>Eukaryota</taxon>
        <taxon>Sar</taxon>
        <taxon>Stramenopiles</taxon>
        <taxon>Oomycota</taxon>
        <taxon>Peronosporomycetes</taxon>
        <taxon>Peronosporales</taxon>
        <taxon>Peronosporaceae</taxon>
        <taxon>Peronosclerospora</taxon>
    </lineage>
</organism>
<evidence type="ECO:0000313" key="1">
    <source>
        <dbReference type="EMBL" id="KAI9914733.1"/>
    </source>
</evidence>
<dbReference type="Proteomes" id="UP001163321">
    <property type="component" value="Chromosome 3"/>
</dbReference>
<name>A0ACC0W9V8_9STRA</name>
<reference evidence="1 2" key="1">
    <citation type="journal article" date="2022" name="bioRxiv">
        <title>The genome of the oomycete Peronosclerospora sorghi, a cosmopolitan pathogen of maize and sorghum, is inflated with dispersed pseudogenes.</title>
        <authorList>
            <person name="Fletcher K."/>
            <person name="Martin F."/>
            <person name="Isakeit T."/>
            <person name="Cavanaugh K."/>
            <person name="Magill C."/>
            <person name="Michelmore R."/>
        </authorList>
    </citation>
    <scope>NUCLEOTIDE SEQUENCE [LARGE SCALE GENOMIC DNA]</scope>
    <source>
        <strain evidence="1">P6</strain>
    </source>
</reference>
<sequence length="646" mass="72715">MAAPRFVCTSCAIVSTESLCSQCNGELTVPTAFECAKHGLLPQLQDLVEHDSRFDVNARDETAKATLLHYAAISGKMGVLEFLLGHDDLRAQVHVDTLDGQSHTTPLFWAACNNQIYAVELLLRHGADPTFRDPCGLTPFLSAIARCFPITAAYLVAKGSDVNQCTHDARKQTALMLLCHPQQFHLDTFRMVLSLQAFVNAQDAEGNTALHHAARNNVAMAIRMLLDVKADTRIRNQDGRTAWELTRGNLPPTSTTFRLLQDDDQLQQLAHWTCTRVCLCTTNHVVDEPHVRMLCFLEQKAVLEDHLYKLSFFVPWLVLPLACYVLVAMHGWHVILFALSILLMAALVVLKLFQRGSYGDKRKAAAPMFGINVASMTYLVASFPRFSTHCSSSFCLLTALSFAAMGVTLYITCTSDPGELSTLYDEKLHNIRSLVESKLPSATKLCLTCLHKRPLRAKHCAELNACIAKFDHYCPFVLNAIGAQNHAAFLGFLVFSVLSIGLELIACYRFARAQPELVGHFSLEWQFWTWTSSRDRAAGWFDWLWSVAHFQPLLFGVLVLDAVHFVWIGYMLLFHVYLMAAALTTNEVVKQKNLDRVYSRGLVRNVVDFFGLPGHRRLDWRRVYSIENFERQVRGCTASRERRKSV</sequence>
<evidence type="ECO:0000313" key="2">
    <source>
        <dbReference type="Proteomes" id="UP001163321"/>
    </source>
</evidence>
<comment type="caution">
    <text evidence="1">The sequence shown here is derived from an EMBL/GenBank/DDBJ whole genome shotgun (WGS) entry which is preliminary data.</text>
</comment>
<protein>
    <submittedName>
        <fullName evidence="1">Uncharacterized protein</fullName>
    </submittedName>
</protein>
<proteinExistence type="predicted"/>
<gene>
    <name evidence="1" type="ORF">PsorP6_007278</name>
</gene>
<accession>A0ACC0W9V8</accession>
<keyword evidence="2" id="KW-1185">Reference proteome</keyword>